<protein>
    <submittedName>
        <fullName evidence="1">RCG39157</fullName>
    </submittedName>
</protein>
<dbReference type="EMBL" id="CH474006">
    <property type="protein sequence ID" value="EDL87250.1"/>
    <property type="molecule type" value="Genomic_DNA"/>
</dbReference>
<name>A6JXX2_RAT</name>
<dbReference type="AlphaFoldDB" id="A6JXX2"/>
<dbReference type="Proteomes" id="UP000234681">
    <property type="component" value="Chromosome 19"/>
</dbReference>
<evidence type="ECO:0000313" key="1">
    <source>
        <dbReference type="EMBL" id="EDL87250.1"/>
    </source>
</evidence>
<accession>A6JXX2</accession>
<gene>
    <name evidence="1" type="ORF">rCG_39157</name>
</gene>
<proteinExistence type="predicted"/>
<organism evidence="1 2">
    <name type="scientific">Rattus norvegicus</name>
    <name type="common">Rat</name>
    <dbReference type="NCBI Taxonomy" id="10116"/>
    <lineage>
        <taxon>Eukaryota</taxon>
        <taxon>Metazoa</taxon>
        <taxon>Chordata</taxon>
        <taxon>Craniata</taxon>
        <taxon>Vertebrata</taxon>
        <taxon>Euteleostomi</taxon>
        <taxon>Mammalia</taxon>
        <taxon>Eutheria</taxon>
        <taxon>Euarchontoglires</taxon>
        <taxon>Glires</taxon>
        <taxon>Rodentia</taxon>
        <taxon>Myomorpha</taxon>
        <taxon>Muroidea</taxon>
        <taxon>Muridae</taxon>
        <taxon>Murinae</taxon>
        <taxon>Rattus</taxon>
    </lineage>
</organism>
<sequence>MSVLSIVPCREALLGEGSTKEG</sequence>
<evidence type="ECO:0000313" key="2">
    <source>
        <dbReference type="Proteomes" id="UP000234681"/>
    </source>
</evidence>
<reference evidence="2" key="1">
    <citation type="submission" date="2005-09" db="EMBL/GenBank/DDBJ databases">
        <authorList>
            <person name="Mural R.J."/>
            <person name="Li P.W."/>
            <person name="Adams M.D."/>
            <person name="Amanatides P.G."/>
            <person name="Baden-Tillson H."/>
            <person name="Barnstead M."/>
            <person name="Chin S.H."/>
            <person name="Dew I."/>
            <person name="Evans C.A."/>
            <person name="Ferriera S."/>
            <person name="Flanigan M."/>
            <person name="Fosler C."/>
            <person name="Glodek A."/>
            <person name="Gu Z."/>
            <person name="Holt R.A."/>
            <person name="Jennings D."/>
            <person name="Kraft C.L."/>
            <person name="Lu F."/>
            <person name="Nguyen T."/>
            <person name="Nusskern D.R."/>
            <person name="Pfannkoch C.M."/>
            <person name="Sitter C."/>
            <person name="Sutton G.G."/>
            <person name="Venter J.C."/>
            <person name="Wang Z."/>
            <person name="Woodage T."/>
            <person name="Zheng X.H."/>
            <person name="Zhong F."/>
        </authorList>
    </citation>
    <scope>NUCLEOTIDE SEQUENCE [LARGE SCALE GENOMIC DNA]</scope>
    <source>
        <strain>BN</strain>
        <strain evidence="2">Sprague-Dawley</strain>
    </source>
</reference>